<feature type="compositionally biased region" description="Basic and acidic residues" evidence="1">
    <location>
        <begin position="1"/>
        <end position="16"/>
    </location>
</feature>
<accession>A0A3B0SNX4</accession>
<dbReference type="EMBL" id="UOEI01000455">
    <property type="protein sequence ID" value="VAW06150.1"/>
    <property type="molecule type" value="Genomic_DNA"/>
</dbReference>
<sequence>MIHRHDIPPLDRKITRDGSSASALPVPIRHTMATVDGDEIIIMDASGYRVVQ</sequence>
<proteinExistence type="predicted"/>
<evidence type="ECO:0000313" key="2">
    <source>
        <dbReference type="EMBL" id="VAW06150.1"/>
    </source>
</evidence>
<name>A0A3B0SNX4_9ZZZZ</name>
<feature type="region of interest" description="Disordered" evidence="1">
    <location>
        <begin position="1"/>
        <end position="23"/>
    </location>
</feature>
<reference evidence="2" key="1">
    <citation type="submission" date="2018-06" db="EMBL/GenBank/DDBJ databases">
        <authorList>
            <person name="Zhirakovskaya E."/>
        </authorList>
    </citation>
    <scope>NUCLEOTIDE SEQUENCE</scope>
</reference>
<dbReference type="AlphaFoldDB" id="A0A3B0SNX4"/>
<organism evidence="2">
    <name type="scientific">hydrothermal vent metagenome</name>
    <dbReference type="NCBI Taxonomy" id="652676"/>
    <lineage>
        <taxon>unclassified sequences</taxon>
        <taxon>metagenomes</taxon>
        <taxon>ecological metagenomes</taxon>
    </lineage>
</organism>
<gene>
    <name evidence="2" type="ORF">MNBD_ACTINO01-85</name>
</gene>
<protein>
    <submittedName>
        <fullName evidence="2">Uncharacterized protein</fullName>
    </submittedName>
</protein>
<evidence type="ECO:0000256" key="1">
    <source>
        <dbReference type="SAM" id="MobiDB-lite"/>
    </source>
</evidence>